<accession>A0A1H8K0X0</accession>
<organism evidence="1 2">
    <name type="scientific">Nonomuraea pusilla</name>
    <dbReference type="NCBI Taxonomy" id="46177"/>
    <lineage>
        <taxon>Bacteria</taxon>
        <taxon>Bacillati</taxon>
        <taxon>Actinomycetota</taxon>
        <taxon>Actinomycetes</taxon>
        <taxon>Streptosporangiales</taxon>
        <taxon>Streptosporangiaceae</taxon>
        <taxon>Nonomuraea</taxon>
    </lineage>
</organism>
<dbReference type="STRING" id="46177.SAMN05660976_08491"/>
<evidence type="ECO:0000313" key="2">
    <source>
        <dbReference type="Proteomes" id="UP000198953"/>
    </source>
</evidence>
<name>A0A1H8K0X0_9ACTN</name>
<reference evidence="1 2" key="1">
    <citation type="submission" date="2016-10" db="EMBL/GenBank/DDBJ databases">
        <authorList>
            <person name="de Groot N.N."/>
        </authorList>
    </citation>
    <scope>NUCLEOTIDE SEQUENCE [LARGE SCALE GENOMIC DNA]</scope>
    <source>
        <strain evidence="1 2">DSM 43357</strain>
    </source>
</reference>
<sequence>MASLRSAGELQEEVALAAAYGVPRSVLLGRQRVSVTTYEHDENGRLVRAVTVHDALFTDEDLGFSKAHRRNELDKCPGCGLPLSETTDPDAEGMYEAPPPMRCHACTPLEHRKSEYTESPPGLLFRVYLKVRSALR</sequence>
<evidence type="ECO:0000313" key="1">
    <source>
        <dbReference type="EMBL" id="SEN86590.1"/>
    </source>
</evidence>
<proteinExistence type="predicted"/>
<keyword evidence="2" id="KW-1185">Reference proteome</keyword>
<dbReference type="AlphaFoldDB" id="A0A1H8K0X0"/>
<dbReference type="Proteomes" id="UP000198953">
    <property type="component" value="Unassembled WGS sequence"/>
</dbReference>
<dbReference type="EMBL" id="FOBF01000047">
    <property type="protein sequence ID" value="SEN86590.1"/>
    <property type="molecule type" value="Genomic_DNA"/>
</dbReference>
<protein>
    <submittedName>
        <fullName evidence="1">Uncharacterized protein</fullName>
    </submittedName>
</protein>
<gene>
    <name evidence="1" type="ORF">SAMN05660976_08491</name>
</gene>